<dbReference type="InterPro" id="IPR019315">
    <property type="entry name" value="MMTA2_N"/>
</dbReference>
<dbReference type="Gene3D" id="2.30.30.100">
    <property type="match status" value="1"/>
</dbReference>
<dbReference type="Pfam" id="PF10159">
    <property type="entry name" value="MMtag"/>
    <property type="match status" value="1"/>
</dbReference>
<feature type="region of interest" description="Disordered" evidence="1">
    <location>
        <begin position="190"/>
        <end position="226"/>
    </location>
</feature>
<proteinExistence type="predicted"/>
<sequence length="374" mass="41415">MYSGPIRGGTRGGQAEFTWDSVRTDQHRENYLGHSVQAPTGRWQAGRDVNWYNKDKDKGKDASEAEAKAAEQRRAELSEIKAREEEEMNKRLGIKAGVLGSSSGPGAALLRGSRDLGSAIGSSSSTGANTAPLSSASKWGKTGPSAAAEERESVDGLTKEERSLAKKLAKEEVRKARHDEKIRVRALRAERRRAREEERETTREDGRALDRRRAARSDEEDARGAEKKFEYTSWAPGRKDDTEAIHWLTTNLINRTILAHVKDGRAFLGTLICLDPQRNLILTDAEELRLASSSDASEHSDHAPKQREAPQRRWVGMVMVPGKKMTRLEVAKDSPAPAHCQDANETASVGYGRQPASTQSFSTFTWPSDEDAYM</sequence>
<feature type="compositionally biased region" description="Polar residues" evidence="1">
    <location>
        <begin position="355"/>
        <end position="366"/>
    </location>
</feature>
<dbReference type="Proteomes" id="UP000054845">
    <property type="component" value="Unassembled WGS sequence"/>
</dbReference>
<feature type="region of interest" description="Disordered" evidence="1">
    <location>
        <begin position="292"/>
        <end position="312"/>
    </location>
</feature>
<organism evidence="3 4">
    <name type="scientific">Ceraceosorus bombacis</name>
    <dbReference type="NCBI Taxonomy" id="401625"/>
    <lineage>
        <taxon>Eukaryota</taxon>
        <taxon>Fungi</taxon>
        <taxon>Dikarya</taxon>
        <taxon>Basidiomycota</taxon>
        <taxon>Ustilaginomycotina</taxon>
        <taxon>Exobasidiomycetes</taxon>
        <taxon>Ceraceosorales</taxon>
        <taxon>Ceraceosoraceae</taxon>
        <taxon>Ceraceosorus</taxon>
    </lineage>
</organism>
<dbReference type="EMBL" id="CCYA01000206">
    <property type="protein sequence ID" value="CEH13207.1"/>
    <property type="molecule type" value="Genomic_DNA"/>
</dbReference>
<dbReference type="SUPFAM" id="SSF50182">
    <property type="entry name" value="Sm-like ribonucleoproteins"/>
    <property type="match status" value="1"/>
</dbReference>
<evidence type="ECO:0000256" key="1">
    <source>
        <dbReference type="SAM" id="MobiDB-lite"/>
    </source>
</evidence>
<dbReference type="InterPro" id="IPR039207">
    <property type="entry name" value="MMTAG2-like"/>
</dbReference>
<evidence type="ECO:0000259" key="2">
    <source>
        <dbReference type="SMART" id="SM00651"/>
    </source>
</evidence>
<evidence type="ECO:0000313" key="4">
    <source>
        <dbReference type="Proteomes" id="UP000054845"/>
    </source>
</evidence>
<accession>A0A0P1BBR1</accession>
<evidence type="ECO:0000313" key="3">
    <source>
        <dbReference type="EMBL" id="CEH13207.1"/>
    </source>
</evidence>
<feature type="compositionally biased region" description="Basic and acidic residues" evidence="1">
    <location>
        <begin position="296"/>
        <end position="311"/>
    </location>
</feature>
<dbReference type="InterPro" id="IPR034110">
    <property type="entry name" value="LSMD1_Sm"/>
</dbReference>
<dbReference type="CDD" id="cd06168">
    <property type="entry name" value="LSMD1"/>
    <property type="match status" value="1"/>
</dbReference>
<reference evidence="3 4" key="1">
    <citation type="submission" date="2014-09" db="EMBL/GenBank/DDBJ databases">
        <authorList>
            <person name="Magalhaes I.L.F."/>
            <person name="Oliveira U."/>
            <person name="Santos F.R."/>
            <person name="Vidigal T.H.D.A."/>
            <person name="Brescovit A.D."/>
            <person name="Santos A.J."/>
        </authorList>
    </citation>
    <scope>NUCLEOTIDE SEQUENCE [LARGE SCALE GENOMIC DNA]</scope>
</reference>
<dbReference type="AlphaFoldDB" id="A0A0P1BBR1"/>
<dbReference type="OrthoDB" id="5390672at2759"/>
<feature type="region of interest" description="Disordered" evidence="1">
    <location>
        <begin position="1"/>
        <end position="162"/>
    </location>
</feature>
<feature type="domain" description="Sm" evidence="2">
    <location>
        <begin position="247"/>
        <end position="330"/>
    </location>
</feature>
<dbReference type="GO" id="GO:0031417">
    <property type="term" value="C:NatC complex"/>
    <property type="evidence" value="ECO:0007669"/>
    <property type="project" value="InterPro"/>
</dbReference>
<feature type="compositionally biased region" description="Low complexity" evidence="1">
    <location>
        <begin position="117"/>
        <end position="131"/>
    </location>
</feature>
<dbReference type="PANTHER" id="PTHR14580">
    <property type="entry name" value="MULTIPLE MYELOMA TUMOR-ASSOCIATED PROTEIN 2 FAMILY MEMBER"/>
    <property type="match status" value="1"/>
</dbReference>
<dbReference type="InterPro" id="IPR001163">
    <property type="entry name" value="Sm_dom_euk/arc"/>
</dbReference>
<dbReference type="InterPro" id="IPR010920">
    <property type="entry name" value="LSM_dom_sf"/>
</dbReference>
<dbReference type="PANTHER" id="PTHR14580:SF0">
    <property type="entry name" value="MULTIPLE MYELOMA TUMOR-ASSOCIATED PROTEIN 2"/>
    <property type="match status" value="1"/>
</dbReference>
<name>A0A0P1BBR1_9BASI</name>
<feature type="compositionally biased region" description="Basic and acidic residues" evidence="1">
    <location>
        <begin position="148"/>
        <end position="162"/>
    </location>
</feature>
<dbReference type="SMART" id="SM00651">
    <property type="entry name" value="Sm"/>
    <property type="match status" value="1"/>
</dbReference>
<dbReference type="Pfam" id="PF01423">
    <property type="entry name" value="LSM"/>
    <property type="match status" value="1"/>
</dbReference>
<feature type="compositionally biased region" description="Basic and acidic residues" evidence="1">
    <location>
        <begin position="22"/>
        <end position="31"/>
    </location>
</feature>
<feature type="region of interest" description="Disordered" evidence="1">
    <location>
        <begin position="348"/>
        <end position="374"/>
    </location>
</feature>
<feature type="compositionally biased region" description="Basic and acidic residues" evidence="1">
    <location>
        <begin position="53"/>
        <end position="90"/>
    </location>
</feature>
<feature type="compositionally biased region" description="Gly residues" evidence="1">
    <location>
        <begin position="1"/>
        <end position="12"/>
    </location>
</feature>
<keyword evidence="4" id="KW-1185">Reference proteome</keyword>
<protein>
    <submittedName>
        <fullName evidence="3">Predicted coiled-coil protein</fullName>
    </submittedName>
</protein>